<reference evidence="1" key="1">
    <citation type="submission" date="2016-07" db="EMBL/GenBank/DDBJ databases">
        <authorList>
            <person name="Bretaudeau A."/>
        </authorList>
    </citation>
    <scope>NUCLEOTIDE SEQUENCE</scope>
    <source>
        <strain evidence="1">Rice</strain>
        <tissue evidence="1">Whole body</tissue>
    </source>
</reference>
<accession>A0A2H1WF37</accession>
<evidence type="ECO:0000313" key="1">
    <source>
        <dbReference type="EMBL" id="SOQ51683.1"/>
    </source>
</evidence>
<organism evidence="1">
    <name type="scientific">Spodoptera frugiperda</name>
    <name type="common">Fall armyworm</name>
    <dbReference type="NCBI Taxonomy" id="7108"/>
    <lineage>
        <taxon>Eukaryota</taxon>
        <taxon>Metazoa</taxon>
        <taxon>Ecdysozoa</taxon>
        <taxon>Arthropoda</taxon>
        <taxon>Hexapoda</taxon>
        <taxon>Insecta</taxon>
        <taxon>Pterygota</taxon>
        <taxon>Neoptera</taxon>
        <taxon>Endopterygota</taxon>
        <taxon>Lepidoptera</taxon>
        <taxon>Glossata</taxon>
        <taxon>Ditrysia</taxon>
        <taxon>Noctuoidea</taxon>
        <taxon>Noctuidae</taxon>
        <taxon>Amphipyrinae</taxon>
        <taxon>Spodoptera</taxon>
    </lineage>
</organism>
<sequence length="85" mass="9454">MQYVVVLTDLSLHCSRIGGKRTDGLPDCKRSAPPINTCNTRGGTVYSYTISIHYILGTYNTREKIRGGGKLQNNVPILLIHHRTV</sequence>
<proteinExistence type="predicted"/>
<dbReference type="AlphaFoldDB" id="A0A2H1WF37"/>
<dbReference type="EMBL" id="ODYU01008255">
    <property type="protein sequence ID" value="SOQ51683.1"/>
    <property type="molecule type" value="Genomic_DNA"/>
</dbReference>
<name>A0A2H1WF37_SPOFR</name>
<protein>
    <submittedName>
        <fullName evidence="1">SFRICE_033856</fullName>
    </submittedName>
</protein>
<gene>
    <name evidence="1" type="ORF">SFRICE_033856</name>
</gene>